<keyword evidence="3" id="KW-0378">Hydrolase</keyword>
<name>A0A0W0U4W9_9GAMM</name>
<dbReference type="Proteomes" id="UP000251942">
    <property type="component" value="Unassembled WGS sequence"/>
</dbReference>
<keyword evidence="5" id="KW-1185">Reference proteome</keyword>
<feature type="domain" description="Peptidase S33 tripeptidyl aminopeptidase-like C-terminal" evidence="1">
    <location>
        <begin position="211"/>
        <end position="271"/>
    </location>
</feature>
<dbReference type="PATRIC" id="fig|453.4.peg.599"/>
<dbReference type="Pfam" id="PF08386">
    <property type="entry name" value="Abhydrolase_4"/>
    <property type="match status" value="1"/>
</dbReference>
<dbReference type="Pfam" id="PF12697">
    <property type="entry name" value="Abhydrolase_6"/>
    <property type="match status" value="1"/>
</dbReference>
<protein>
    <submittedName>
        <fullName evidence="3">Putative hydrolase</fullName>
    </submittedName>
</protein>
<dbReference type="Proteomes" id="UP000054698">
    <property type="component" value="Unassembled WGS sequence"/>
</dbReference>
<dbReference type="InterPro" id="IPR013595">
    <property type="entry name" value="Pept_S33_TAP-like_C"/>
</dbReference>
<organism evidence="3 5">
    <name type="scientific">Legionella feeleii</name>
    <dbReference type="NCBI Taxonomy" id="453"/>
    <lineage>
        <taxon>Bacteria</taxon>
        <taxon>Pseudomonadati</taxon>
        <taxon>Pseudomonadota</taxon>
        <taxon>Gammaproteobacteria</taxon>
        <taxon>Legionellales</taxon>
        <taxon>Legionellaceae</taxon>
        <taxon>Legionella</taxon>
    </lineage>
</organism>
<evidence type="ECO:0000313" key="4">
    <source>
        <dbReference type="EMBL" id="SPX62420.1"/>
    </source>
</evidence>
<dbReference type="PANTHER" id="PTHR43689">
    <property type="entry name" value="HYDROLASE"/>
    <property type="match status" value="1"/>
</dbReference>
<dbReference type="PANTHER" id="PTHR43689:SF8">
    <property type="entry name" value="ALPHA_BETA-HYDROLASES SUPERFAMILY PROTEIN"/>
    <property type="match status" value="1"/>
</dbReference>
<dbReference type="Gene3D" id="3.40.50.1820">
    <property type="entry name" value="alpha/beta hydrolase"/>
    <property type="match status" value="1"/>
</dbReference>
<evidence type="ECO:0000313" key="6">
    <source>
        <dbReference type="Proteomes" id="UP000251942"/>
    </source>
</evidence>
<evidence type="ECO:0000259" key="2">
    <source>
        <dbReference type="Pfam" id="PF12697"/>
    </source>
</evidence>
<evidence type="ECO:0000313" key="3">
    <source>
        <dbReference type="EMBL" id="KTD02936.1"/>
    </source>
</evidence>
<sequence length="273" mass="30474">MKEPILLTIYKNALSLTSYALPQLAGTISAKRFMTPTRHKRPHWEKNIISNGKESLLACQIKAWHWGEGPKILLMHGWDGRGSQLGHFVEPLVNAGFQVIAIDGPAHGDSPGQRTNLVDFAHKMLASQNELGNFHAVIAHSFGGAATLLATNEGLQADKLVLIASPYDLQAIFDRFTAFMRLSPQAKQHFQSYIETEAQLTVEEIQTIISHVGAPVLLIHDKKDHEIPYSDALKLKENLQDVDFLSTEGLGHRYILKSEQVINRILDFLMTTH</sequence>
<evidence type="ECO:0000313" key="5">
    <source>
        <dbReference type="Proteomes" id="UP000054698"/>
    </source>
</evidence>
<dbReference type="RefSeq" id="WP_058443771.1">
    <property type="nucleotide sequence ID" value="NZ_CAAAHT010000028.1"/>
</dbReference>
<dbReference type="EMBL" id="LNYB01000018">
    <property type="protein sequence ID" value="KTD02936.1"/>
    <property type="molecule type" value="Genomic_DNA"/>
</dbReference>
<dbReference type="EMBL" id="UASS01000038">
    <property type="protein sequence ID" value="SPX62420.1"/>
    <property type="molecule type" value="Genomic_DNA"/>
</dbReference>
<dbReference type="InterPro" id="IPR029058">
    <property type="entry name" value="AB_hydrolase_fold"/>
</dbReference>
<dbReference type="InterPro" id="IPR000073">
    <property type="entry name" value="AB_hydrolase_1"/>
</dbReference>
<reference evidence="4 6" key="2">
    <citation type="submission" date="2018-06" db="EMBL/GenBank/DDBJ databases">
        <authorList>
            <consortium name="Pathogen Informatics"/>
            <person name="Doyle S."/>
        </authorList>
    </citation>
    <scope>NUCLEOTIDE SEQUENCE [LARGE SCALE GENOMIC DNA]</scope>
    <source>
        <strain evidence="4 6">NCTC12022</strain>
    </source>
</reference>
<evidence type="ECO:0000259" key="1">
    <source>
        <dbReference type="Pfam" id="PF08386"/>
    </source>
</evidence>
<dbReference type="STRING" id="453.Lfee_0552"/>
<reference evidence="3 5" key="1">
    <citation type="submission" date="2015-11" db="EMBL/GenBank/DDBJ databases">
        <title>Genomic analysis of 38 Legionella species identifies large and diverse effector repertoires.</title>
        <authorList>
            <person name="Burstein D."/>
            <person name="Amaro F."/>
            <person name="Zusman T."/>
            <person name="Lifshitz Z."/>
            <person name="Cohen O."/>
            <person name="Gilbert J.A."/>
            <person name="Pupko T."/>
            <person name="Shuman H.A."/>
            <person name="Segal G."/>
        </authorList>
    </citation>
    <scope>NUCLEOTIDE SEQUENCE [LARGE SCALE GENOMIC DNA]</scope>
    <source>
        <strain evidence="3 5">WO-44C</strain>
    </source>
</reference>
<accession>A0A0W0U4W9</accession>
<gene>
    <name evidence="3" type="ORF">Lfee_0552</name>
    <name evidence="4" type="ORF">NCTC12022_03179</name>
</gene>
<dbReference type="GO" id="GO:0016787">
    <property type="term" value="F:hydrolase activity"/>
    <property type="evidence" value="ECO:0007669"/>
    <property type="project" value="UniProtKB-KW"/>
</dbReference>
<dbReference type="AlphaFoldDB" id="A0A0W0U4W9"/>
<dbReference type="OrthoDB" id="9785847at2"/>
<proteinExistence type="predicted"/>
<dbReference type="SUPFAM" id="SSF53474">
    <property type="entry name" value="alpha/beta-Hydrolases"/>
    <property type="match status" value="1"/>
</dbReference>
<feature type="domain" description="AB hydrolase-1" evidence="2">
    <location>
        <begin position="72"/>
        <end position="184"/>
    </location>
</feature>